<feature type="transmembrane region" description="Helical" evidence="1">
    <location>
        <begin position="31"/>
        <end position="58"/>
    </location>
</feature>
<reference evidence="2" key="2">
    <citation type="submission" date="2022-06" db="UniProtKB">
        <authorList>
            <consortium name="EnsemblMetazoa"/>
        </authorList>
    </citation>
    <scope>IDENTIFICATION</scope>
    <source>
        <strain evidence="2">DF5081</strain>
    </source>
</reference>
<organism evidence="2 3">
    <name type="scientific">Caenorhabditis japonica</name>
    <dbReference type="NCBI Taxonomy" id="281687"/>
    <lineage>
        <taxon>Eukaryota</taxon>
        <taxon>Metazoa</taxon>
        <taxon>Ecdysozoa</taxon>
        <taxon>Nematoda</taxon>
        <taxon>Chromadorea</taxon>
        <taxon>Rhabditida</taxon>
        <taxon>Rhabditina</taxon>
        <taxon>Rhabditomorpha</taxon>
        <taxon>Rhabditoidea</taxon>
        <taxon>Rhabditidae</taxon>
        <taxon>Peloderinae</taxon>
        <taxon>Caenorhabditis</taxon>
    </lineage>
</organism>
<evidence type="ECO:0000256" key="1">
    <source>
        <dbReference type="SAM" id="Phobius"/>
    </source>
</evidence>
<reference evidence="3" key="1">
    <citation type="submission" date="2010-08" db="EMBL/GenBank/DDBJ databases">
        <authorList>
            <consortium name="Caenorhabditis japonica Sequencing Consortium"/>
            <person name="Wilson R.K."/>
        </authorList>
    </citation>
    <scope>NUCLEOTIDE SEQUENCE [LARGE SCALE GENOMIC DNA]</scope>
    <source>
        <strain evidence="3">DF5081</strain>
    </source>
</reference>
<keyword evidence="1" id="KW-0812">Transmembrane</keyword>
<protein>
    <submittedName>
        <fullName evidence="2">Uncharacterized protein</fullName>
    </submittedName>
</protein>
<evidence type="ECO:0000313" key="2">
    <source>
        <dbReference type="EnsemblMetazoa" id="CJA02213b.1"/>
    </source>
</evidence>
<dbReference type="AlphaFoldDB" id="A0A8R1HMT6"/>
<name>A0A8R1HMT6_CAEJA</name>
<dbReference type="Proteomes" id="UP000005237">
    <property type="component" value="Unassembled WGS sequence"/>
</dbReference>
<keyword evidence="3" id="KW-1185">Reference proteome</keyword>
<dbReference type="EnsemblMetazoa" id="CJA02213b.1">
    <property type="protein sequence ID" value="CJA02213b.1"/>
    <property type="gene ID" value="WBGene00121417"/>
</dbReference>
<evidence type="ECO:0000313" key="3">
    <source>
        <dbReference type="Proteomes" id="UP000005237"/>
    </source>
</evidence>
<sequence length="361" mass="42204">MRKHRKCAMLICWCVRKLGSARISNPGHPIIFIYSFAANFLGFRCRVSLPIFVILRLLKCTSSKVRSLAVNQPTSRRVPCAQSLSTTIHTCQRFFSARTPCVLCVWRFSKSRVDRREDFSCLIAIYVVHVRCPTCRFLTEVPKSFVRSNYQLMDAIQTISKTDRVSFLKCVACDGCYHEKDMNICSKCSPFNAETNAQELLDNQSRIDQWSICSTCLLRDHIIKGHTYLRFQPLRIEMQRIENLRRIVIQQDVLHKAQRAFRERLDELVEDWVRWNGSHDAYFERFRLASDSLQQMRVFDKFMQQLAKQTEQIERLGDYVKTWSGELERSIASPEVTSLPRPITPLMTTFAAQELYYVENI</sequence>
<keyword evidence="1" id="KW-1133">Transmembrane helix</keyword>
<keyword evidence="1" id="KW-0472">Membrane</keyword>
<proteinExistence type="predicted"/>
<accession>A0A8R1HMT6</accession>